<feature type="transmembrane region" description="Helical" evidence="3">
    <location>
        <begin position="168"/>
        <end position="190"/>
    </location>
</feature>
<dbReference type="Proteomes" id="UP000193467">
    <property type="component" value="Unassembled WGS sequence"/>
</dbReference>
<protein>
    <recommendedName>
        <fullName evidence="6">RlpA-like double-psi beta-barrel-protein domain-containing protein-containing protein</fullName>
    </recommendedName>
</protein>
<dbReference type="PANTHER" id="PTHR31836:SF28">
    <property type="entry name" value="SRCR DOMAIN-CONTAINING PROTEIN-RELATED"/>
    <property type="match status" value="1"/>
</dbReference>
<evidence type="ECO:0008006" key="6">
    <source>
        <dbReference type="Google" id="ProtNLM"/>
    </source>
</evidence>
<feature type="compositionally biased region" description="Acidic residues" evidence="2">
    <location>
        <begin position="135"/>
        <end position="148"/>
    </location>
</feature>
<proteinExistence type="predicted"/>
<feature type="region of interest" description="Disordered" evidence="2">
    <location>
        <begin position="235"/>
        <end position="294"/>
    </location>
</feature>
<name>A0A1Y2DDM6_9BASI</name>
<dbReference type="CDD" id="cd22191">
    <property type="entry name" value="DPBB_RlpA_EXP_N-like"/>
    <property type="match status" value="1"/>
</dbReference>
<dbReference type="Gene3D" id="2.40.40.10">
    <property type="entry name" value="RlpA-like domain"/>
    <property type="match status" value="1"/>
</dbReference>
<dbReference type="AlphaFoldDB" id="A0A1Y2DDM6"/>
<keyword evidence="3" id="KW-0812">Transmembrane</keyword>
<dbReference type="InterPro" id="IPR036908">
    <property type="entry name" value="RlpA-like_sf"/>
</dbReference>
<feature type="region of interest" description="Disordered" evidence="2">
    <location>
        <begin position="60"/>
        <end position="164"/>
    </location>
</feature>
<sequence>MSLLLLSQRLQHPRSSCSRITQTRARSSRSPSPPAFVKLLPPLSLPCSSLLMSYRTAAASSSSLNSRRSIDAPSSLSSSADNSEDEAEQDLYASRRERARRRMLARAQTSTGDAGAPLLTEFSPRKHSRRREEKEDTDDSATSSDDDGSSSASEDGPPPPPRRKKTNWLLWIGVAIVAILILAGAAYYFYSDSSSTSSSATPTSAAAATAATATPTATKAATSAADESSGAASHAASLADGASGSATKTATSTKASGTVAESSGGSTSEGGSIATGDSPTATKDSTGEAGGALDTSGVTLTGSYADTADYTVGTGQAGYTQGPSSTVALTQGFTWPAATASATQGVIYLGDVSWYYAGDGGLGSCGKPLYDGQDIYFAALSLYEWMGAPGPSTHCGECLSIQALDTGVTITAIVLDSCQACNFARDDLEQAAYLKLGTLDAGLASVAWEFIDCPSDYSDEALAAL</sequence>
<keyword evidence="3" id="KW-1133">Transmembrane helix</keyword>
<dbReference type="SUPFAM" id="SSF50685">
    <property type="entry name" value="Barwin-like endoglucanases"/>
    <property type="match status" value="1"/>
</dbReference>
<evidence type="ECO:0000256" key="3">
    <source>
        <dbReference type="SAM" id="Phobius"/>
    </source>
</evidence>
<gene>
    <name evidence="4" type="ORF">BCR35DRAFT_326932</name>
</gene>
<evidence type="ECO:0000313" key="4">
    <source>
        <dbReference type="EMBL" id="ORY56795.1"/>
    </source>
</evidence>
<feature type="non-terminal residue" evidence="4">
    <location>
        <position position="465"/>
    </location>
</feature>
<dbReference type="PANTHER" id="PTHR31836">
    <property type="match status" value="1"/>
</dbReference>
<feature type="compositionally biased region" description="Polar residues" evidence="2">
    <location>
        <begin position="8"/>
        <end position="23"/>
    </location>
</feature>
<keyword evidence="5" id="KW-1185">Reference proteome</keyword>
<organism evidence="4 5">
    <name type="scientific">Leucosporidium creatinivorum</name>
    <dbReference type="NCBI Taxonomy" id="106004"/>
    <lineage>
        <taxon>Eukaryota</taxon>
        <taxon>Fungi</taxon>
        <taxon>Dikarya</taxon>
        <taxon>Basidiomycota</taxon>
        <taxon>Pucciniomycotina</taxon>
        <taxon>Microbotryomycetes</taxon>
        <taxon>Leucosporidiales</taxon>
        <taxon>Leucosporidium</taxon>
    </lineage>
</organism>
<feature type="compositionally biased region" description="Low complexity" evidence="2">
    <location>
        <begin position="60"/>
        <end position="81"/>
    </location>
</feature>
<comment type="caution">
    <text evidence="4">The sequence shown here is derived from an EMBL/GenBank/DDBJ whole genome shotgun (WGS) entry which is preliminary data.</text>
</comment>
<keyword evidence="3" id="KW-0472">Membrane</keyword>
<evidence type="ECO:0000256" key="1">
    <source>
        <dbReference type="ARBA" id="ARBA00022729"/>
    </source>
</evidence>
<reference evidence="4 5" key="1">
    <citation type="submission" date="2016-07" db="EMBL/GenBank/DDBJ databases">
        <title>Pervasive Adenine N6-methylation of Active Genes in Fungi.</title>
        <authorList>
            <consortium name="DOE Joint Genome Institute"/>
            <person name="Mondo S.J."/>
            <person name="Dannebaum R.O."/>
            <person name="Kuo R.C."/>
            <person name="Labutti K."/>
            <person name="Haridas S."/>
            <person name="Kuo A."/>
            <person name="Salamov A."/>
            <person name="Ahrendt S.R."/>
            <person name="Lipzen A."/>
            <person name="Sullivan W."/>
            <person name="Andreopoulos W.B."/>
            <person name="Clum A."/>
            <person name="Lindquist E."/>
            <person name="Daum C."/>
            <person name="Ramamoorthy G.K."/>
            <person name="Gryganskyi A."/>
            <person name="Culley D."/>
            <person name="Magnuson J.K."/>
            <person name="James T.Y."/>
            <person name="O'Malley M.A."/>
            <person name="Stajich J.E."/>
            <person name="Spatafora J.W."/>
            <person name="Visel A."/>
            <person name="Grigoriev I.V."/>
        </authorList>
    </citation>
    <scope>NUCLEOTIDE SEQUENCE [LARGE SCALE GENOMIC DNA]</scope>
    <source>
        <strain evidence="4 5">62-1032</strain>
    </source>
</reference>
<dbReference type="EMBL" id="MCGR01000084">
    <property type="protein sequence ID" value="ORY56795.1"/>
    <property type="molecule type" value="Genomic_DNA"/>
</dbReference>
<evidence type="ECO:0000313" key="5">
    <source>
        <dbReference type="Proteomes" id="UP000193467"/>
    </source>
</evidence>
<keyword evidence="1" id="KW-0732">Signal</keyword>
<dbReference type="InterPro" id="IPR051477">
    <property type="entry name" value="Expansin_CellWall"/>
</dbReference>
<accession>A0A1Y2DDM6</accession>
<dbReference type="InParanoid" id="A0A1Y2DDM6"/>
<evidence type="ECO:0000256" key="2">
    <source>
        <dbReference type="SAM" id="MobiDB-lite"/>
    </source>
</evidence>
<feature type="compositionally biased region" description="Low complexity" evidence="2">
    <location>
        <begin position="235"/>
        <end position="276"/>
    </location>
</feature>
<dbReference type="OrthoDB" id="406505at2759"/>
<feature type="region of interest" description="Disordered" evidence="2">
    <location>
        <begin position="1"/>
        <end position="35"/>
    </location>
</feature>